<evidence type="ECO:0000256" key="1">
    <source>
        <dbReference type="ARBA" id="ARBA00013169"/>
    </source>
</evidence>
<evidence type="ECO:0000256" key="4">
    <source>
        <dbReference type="ARBA" id="ARBA00022840"/>
    </source>
</evidence>
<feature type="domain" description="Methionyl/Valyl/Leucyl/Isoleucyl-tRNA synthetase anticodon-binding" evidence="10">
    <location>
        <begin position="607"/>
        <end position="715"/>
    </location>
</feature>
<name>A0A1F6W6X9_9BACT</name>
<protein>
    <recommendedName>
        <fullName evidence="1 8">Valine--tRNA ligase</fullName>
        <ecNumber evidence="1 8">6.1.1.9</ecNumber>
    </recommendedName>
</protein>
<dbReference type="Pfam" id="PF08264">
    <property type="entry name" value="Anticodon_1"/>
    <property type="match status" value="1"/>
</dbReference>
<dbReference type="InterPro" id="IPR002303">
    <property type="entry name" value="Valyl-tRNA_ligase"/>
</dbReference>
<dbReference type="InterPro" id="IPR009008">
    <property type="entry name" value="Val/Leu/Ile-tRNA-synth_edit"/>
</dbReference>
<dbReference type="EC" id="6.1.1.9" evidence="1 8"/>
<dbReference type="STRING" id="1801754.A3D42_02965"/>
<organism evidence="11 12">
    <name type="scientific">Candidatus Nomurabacteria bacterium RIFCSPHIGHO2_02_FULL_41_18</name>
    <dbReference type="NCBI Taxonomy" id="1801754"/>
    <lineage>
        <taxon>Bacteria</taxon>
        <taxon>Candidatus Nomuraibacteriota</taxon>
    </lineage>
</organism>
<dbReference type="Pfam" id="PF00133">
    <property type="entry name" value="tRNA-synt_1"/>
    <property type="match status" value="1"/>
</dbReference>
<proteinExistence type="predicted"/>
<keyword evidence="2 11" id="KW-0436">Ligase</keyword>
<evidence type="ECO:0000256" key="6">
    <source>
        <dbReference type="ARBA" id="ARBA00023146"/>
    </source>
</evidence>
<keyword evidence="3" id="KW-0547">Nucleotide-binding</keyword>
<dbReference type="GO" id="GO:0005829">
    <property type="term" value="C:cytosol"/>
    <property type="evidence" value="ECO:0007669"/>
    <property type="project" value="TreeGrafter"/>
</dbReference>
<dbReference type="InterPro" id="IPR014729">
    <property type="entry name" value="Rossmann-like_a/b/a_fold"/>
</dbReference>
<dbReference type="NCBIfam" id="NF004349">
    <property type="entry name" value="PRK05729.1"/>
    <property type="match status" value="1"/>
</dbReference>
<dbReference type="SUPFAM" id="SSF47323">
    <property type="entry name" value="Anticodon-binding domain of a subclass of class I aminoacyl-tRNA synthetases"/>
    <property type="match status" value="1"/>
</dbReference>
<evidence type="ECO:0000313" key="11">
    <source>
        <dbReference type="EMBL" id="OGI77516.1"/>
    </source>
</evidence>
<evidence type="ECO:0000256" key="3">
    <source>
        <dbReference type="ARBA" id="ARBA00022741"/>
    </source>
</evidence>
<dbReference type="PANTHER" id="PTHR11946:SF93">
    <property type="entry name" value="VALINE--TRNA LIGASE, CHLOROPLASTIC_MITOCHONDRIAL 2"/>
    <property type="match status" value="1"/>
</dbReference>
<feature type="domain" description="Aminoacyl-tRNA synthetase class Ia" evidence="9">
    <location>
        <begin position="18"/>
        <end position="564"/>
    </location>
</feature>
<dbReference type="EMBL" id="MFUE01000014">
    <property type="protein sequence ID" value="OGI77516.1"/>
    <property type="molecule type" value="Genomic_DNA"/>
</dbReference>
<evidence type="ECO:0000256" key="7">
    <source>
        <dbReference type="ARBA" id="ARBA00047552"/>
    </source>
</evidence>
<dbReference type="CDD" id="cd00817">
    <property type="entry name" value="ValRS_core"/>
    <property type="match status" value="1"/>
</dbReference>
<dbReference type="InterPro" id="IPR013155">
    <property type="entry name" value="M/V/L/I-tRNA-synth_anticd-bd"/>
</dbReference>
<keyword evidence="4" id="KW-0067">ATP-binding</keyword>
<dbReference type="CDD" id="cd07962">
    <property type="entry name" value="Anticodon_Ia_Val"/>
    <property type="match status" value="1"/>
</dbReference>
<evidence type="ECO:0000259" key="10">
    <source>
        <dbReference type="Pfam" id="PF08264"/>
    </source>
</evidence>
<gene>
    <name evidence="11" type="ORF">A3D42_02965</name>
</gene>
<evidence type="ECO:0000313" key="12">
    <source>
        <dbReference type="Proteomes" id="UP000177777"/>
    </source>
</evidence>
<accession>A0A1F6W6X9</accession>
<dbReference type="GO" id="GO:0006438">
    <property type="term" value="P:valyl-tRNA aminoacylation"/>
    <property type="evidence" value="ECO:0007669"/>
    <property type="project" value="UniProtKB-UniRule"/>
</dbReference>
<sequence>MDPKLLKPYDPKKTEGRIYKLWEESGFFQPETGAPWTHSPDTNLNFGKSFSIIMPPVNANGSLHAGHGLVMTIEDVMIRYKRMRGFKTLWLPGLDHAGFETQVVYEKKLEKEGRSRFDMNPDNLYKEILDFTLDNSSNIKNQIKKMGASCDWSREKFTLDKDIVEKVRQSFKKLYDDGMAYRGEKIVSWCPKHRISFSDLEIKDEERTDSFYYLKYGPFVIGTARPETKFGDKYVVMHPDDKRYADYKNGQKIKLEWINGPITATIVKDEAIDMEFGTGVMTITPWHDTADFEIADRHGLDKEQIIDETGKLLPIAGEFAGTHINKARPLIIEKLKSKGLVEKIDENYKHIVRTCYKCGTLIEPQIKSQWFIKMKPLAKKALENIKDGKIKYIPDHYQKISIHWLEKIIDWNISRQIVWGIPIPAKICQACGHGMADLEDTISACDKCGGKVLKDKDTFDTWFSSGQWPYLSLGYPDQKDYAAFYPTSIMETGGDIIFFWVSRMIMLGLYMTGKVPFNIVYLHGMVLDPKAQKMSKSKGNVIDPMTLTEKYGTDAFRIAMIVGNTPGTSLALSEDKIRGYKNFANKIWNITRFVLENQKSGESETKKNVIEEFENIKKDITADMENYRFYLASEKIYHYIWHKFADEIIEQSKKDDDMKKSLLPIWQDCLKILHPFTPFVTEEIWSMMSASSPPAGQAGIDRPDQKNLLIAEKWPC</sequence>
<dbReference type="NCBIfam" id="TIGR00422">
    <property type="entry name" value="valS"/>
    <property type="match status" value="1"/>
</dbReference>
<dbReference type="GO" id="GO:0004832">
    <property type="term" value="F:valine-tRNA ligase activity"/>
    <property type="evidence" value="ECO:0007669"/>
    <property type="project" value="UniProtKB-UniRule"/>
</dbReference>
<keyword evidence="6" id="KW-0030">Aminoacyl-tRNA synthetase</keyword>
<comment type="catalytic activity">
    <reaction evidence="7">
        <text>tRNA(Val) + L-valine + ATP = L-valyl-tRNA(Val) + AMP + diphosphate</text>
        <dbReference type="Rhea" id="RHEA:10704"/>
        <dbReference type="Rhea" id="RHEA-COMP:9672"/>
        <dbReference type="Rhea" id="RHEA-COMP:9708"/>
        <dbReference type="ChEBI" id="CHEBI:30616"/>
        <dbReference type="ChEBI" id="CHEBI:33019"/>
        <dbReference type="ChEBI" id="CHEBI:57762"/>
        <dbReference type="ChEBI" id="CHEBI:78442"/>
        <dbReference type="ChEBI" id="CHEBI:78537"/>
        <dbReference type="ChEBI" id="CHEBI:456215"/>
        <dbReference type="EC" id="6.1.1.9"/>
    </reaction>
</comment>
<dbReference type="SUPFAM" id="SSF50677">
    <property type="entry name" value="ValRS/IleRS/LeuRS editing domain"/>
    <property type="match status" value="1"/>
</dbReference>
<keyword evidence="5" id="KW-0648">Protein biosynthesis</keyword>
<dbReference type="PANTHER" id="PTHR11946">
    <property type="entry name" value="VALYL-TRNA SYNTHETASES"/>
    <property type="match status" value="1"/>
</dbReference>
<dbReference type="Proteomes" id="UP000177777">
    <property type="component" value="Unassembled WGS sequence"/>
</dbReference>
<evidence type="ECO:0000256" key="2">
    <source>
        <dbReference type="ARBA" id="ARBA00022598"/>
    </source>
</evidence>
<reference evidence="11 12" key="1">
    <citation type="journal article" date="2016" name="Nat. Commun.">
        <title>Thousands of microbial genomes shed light on interconnected biogeochemical processes in an aquifer system.</title>
        <authorList>
            <person name="Anantharaman K."/>
            <person name="Brown C.T."/>
            <person name="Hug L.A."/>
            <person name="Sharon I."/>
            <person name="Castelle C.J."/>
            <person name="Probst A.J."/>
            <person name="Thomas B.C."/>
            <person name="Singh A."/>
            <person name="Wilkins M.J."/>
            <person name="Karaoz U."/>
            <person name="Brodie E.L."/>
            <person name="Williams K.H."/>
            <person name="Hubbard S.S."/>
            <person name="Banfield J.F."/>
        </authorList>
    </citation>
    <scope>NUCLEOTIDE SEQUENCE [LARGE SCALE GENOMIC DNA]</scope>
</reference>
<dbReference type="GO" id="GO:0002161">
    <property type="term" value="F:aminoacyl-tRNA deacylase activity"/>
    <property type="evidence" value="ECO:0007669"/>
    <property type="project" value="InterPro"/>
</dbReference>
<dbReference type="SUPFAM" id="SSF52374">
    <property type="entry name" value="Nucleotidylyl transferase"/>
    <property type="match status" value="1"/>
</dbReference>
<dbReference type="InterPro" id="IPR002300">
    <property type="entry name" value="aa-tRNA-synth_Ia"/>
</dbReference>
<dbReference type="Gene3D" id="1.10.730.10">
    <property type="entry name" value="Isoleucyl-tRNA Synthetase, Domain 1"/>
    <property type="match status" value="1"/>
</dbReference>
<dbReference type="InterPro" id="IPR009080">
    <property type="entry name" value="tRNAsynth_Ia_anticodon-bd"/>
</dbReference>
<dbReference type="InterPro" id="IPR033705">
    <property type="entry name" value="Anticodon_Ia_Val"/>
</dbReference>
<comment type="caution">
    <text evidence="11">The sequence shown here is derived from an EMBL/GenBank/DDBJ whole genome shotgun (WGS) entry which is preliminary data.</text>
</comment>
<evidence type="ECO:0000259" key="9">
    <source>
        <dbReference type="Pfam" id="PF00133"/>
    </source>
</evidence>
<dbReference type="Gene3D" id="3.40.50.620">
    <property type="entry name" value="HUPs"/>
    <property type="match status" value="2"/>
</dbReference>
<evidence type="ECO:0000256" key="5">
    <source>
        <dbReference type="ARBA" id="ARBA00022917"/>
    </source>
</evidence>
<dbReference type="GO" id="GO:0005524">
    <property type="term" value="F:ATP binding"/>
    <property type="evidence" value="ECO:0007669"/>
    <property type="project" value="UniProtKB-KW"/>
</dbReference>
<dbReference type="AlphaFoldDB" id="A0A1F6W6X9"/>
<evidence type="ECO:0000256" key="8">
    <source>
        <dbReference type="NCBIfam" id="TIGR00422"/>
    </source>
</evidence>
<dbReference type="PRINTS" id="PR00986">
    <property type="entry name" value="TRNASYNTHVAL"/>
</dbReference>